<sequence>MGDEESDSRGRRDSALESPDLDVEFNWSKSLDESSTDGVLGLETNLDPNLDVLDDSREQGEDDAVDDPELEAIKARVKEMEEEAEKLKDMQKEIEGSLNLSMSPTNAALPTLEEKQEVDARSVYVGNVDYSATAEELEQHFHGCGSVNRVTILCDKYSGHPKGFAYVEFADKESVHNSTVLSDSLFKGRQIKVMPKRTNQPGVSTTDRGFPREYEVVECTDQDGQDGIHTNHAAKVSSILDGLTTFVLLWIISGETEFLEV</sequence>
<dbReference type="InterPro" id="IPR035979">
    <property type="entry name" value="RBD_domain_sf"/>
</dbReference>
<dbReference type="OrthoDB" id="4726at2759"/>
<dbReference type="SMART" id="SM00360">
    <property type="entry name" value="RRM"/>
    <property type="match status" value="1"/>
</dbReference>
<evidence type="ECO:0000256" key="4">
    <source>
        <dbReference type="SAM" id="Coils"/>
    </source>
</evidence>
<dbReference type="EMBL" id="CACRXK020002931">
    <property type="protein sequence ID" value="CAB3996710.1"/>
    <property type="molecule type" value="Genomic_DNA"/>
</dbReference>
<comment type="caution">
    <text evidence="6">The sequence shown here is derived from an EMBL/GenBank/DDBJ whole genome shotgun (WGS) entry which is preliminary data.</text>
</comment>
<evidence type="ECO:0000256" key="3">
    <source>
        <dbReference type="ARBA" id="ARBA00022884"/>
    </source>
</evidence>
<evidence type="ECO:0000256" key="2">
    <source>
        <dbReference type="ARBA" id="ARBA00022490"/>
    </source>
</evidence>
<feature type="region of interest" description="Disordered" evidence="5">
    <location>
        <begin position="1"/>
        <end position="67"/>
    </location>
</feature>
<gene>
    <name evidence="6" type="ORF">PACLA_8A076740</name>
</gene>
<evidence type="ECO:0000256" key="1">
    <source>
        <dbReference type="ARBA" id="ARBA00004496"/>
    </source>
</evidence>
<evidence type="ECO:0000313" key="7">
    <source>
        <dbReference type="Proteomes" id="UP001152795"/>
    </source>
</evidence>
<dbReference type="GO" id="GO:0005634">
    <property type="term" value="C:nucleus"/>
    <property type="evidence" value="ECO:0007669"/>
    <property type="project" value="TreeGrafter"/>
</dbReference>
<feature type="coiled-coil region" evidence="4">
    <location>
        <begin position="70"/>
        <end position="100"/>
    </location>
</feature>
<reference evidence="6" key="1">
    <citation type="submission" date="2020-04" db="EMBL/GenBank/DDBJ databases">
        <authorList>
            <person name="Alioto T."/>
            <person name="Alioto T."/>
            <person name="Gomez Garrido J."/>
        </authorList>
    </citation>
    <scope>NUCLEOTIDE SEQUENCE</scope>
    <source>
        <strain evidence="6">A484AB</strain>
    </source>
</reference>
<dbReference type="PANTHER" id="PTHR23236:SF12">
    <property type="entry name" value="EUKARYOTIC INITIATION FACTOR 4B-RELATED"/>
    <property type="match status" value="1"/>
</dbReference>
<dbReference type="CDD" id="cd12550">
    <property type="entry name" value="RRM_II_PABPN1"/>
    <property type="match status" value="1"/>
</dbReference>
<dbReference type="PANTHER" id="PTHR23236">
    <property type="entry name" value="EUKARYOTIC TRANSLATION INITIATION FACTOR 4B/4H"/>
    <property type="match status" value="1"/>
</dbReference>
<dbReference type="InterPro" id="IPR012677">
    <property type="entry name" value="Nucleotide-bd_a/b_plait_sf"/>
</dbReference>
<dbReference type="SUPFAM" id="SSF54928">
    <property type="entry name" value="RNA-binding domain, RBD"/>
    <property type="match status" value="1"/>
</dbReference>
<evidence type="ECO:0000256" key="5">
    <source>
        <dbReference type="SAM" id="MobiDB-lite"/>
    </source>
</evidence>
<dbReference type="AlphaFoldDB" id="A0A7D9E1N8"/>
<proteinExistence type="predicted"/>
<dbReference type="Proteomes" id="UP001152795">
    <property type="component" value="Unassembled WGS sequence"/>
</dbReference>
<accession>A0A7D9E1N8</accession>
<name>A0A7D9E1N8_PARCT</name>
<dbReference type="Pfam" id="PF00076">
    <property type="entry name" value="RRM_1"/>
    <property type="match status" value="1"/>
</dbReference>
<keyword evidence="2" id="KW-0963">Cytoplasm</keyword>
<keyword evidence="4" id="KW-0175">Coiled coil</keyword>
<dbReference type="GO" id="GO:0005737">
    <property type="term" value="C:cytoplasm"/>
    <property type="evidence" value="ECO:0007669"/>
    <property type="project" value="UniProtKB-SubCell"/>
</dbReference>
<comment type="subcellular location">
    <subcellularLocation>
        <location evidence="1">Cytoplasm</location>
    </subcellularLocation>
</comment>
<organism evidence="6 7">
    <name type="scientific">Paramuricea clavata</name>
    <name type="common">Red gorgonian</name>
    <name type="synonym">Violescent sea-whip</name>
    <dbReference type="NCBI Taxonomy" id="317549"/>
    <lineage>
        <taxon>Eukaryota</taxon>
        <taxon>Metazoa</taxon>
        <taxon>Cnidaria</taxon>
        <taxon>Anthozoa</taxon>
        <taxon>Octocorallia</taxon>
        <taxon>Malacalcyonacea</taxon>
        <taxon>Plexauridae</taxon>
        <taxon>Paramuricea</taxon>
    </lineage>
</organism>
<dbReference type="InterPro" id="IPR000504">
    <property type="entry name" value="RRM_dom"/>
</dbReference>
<keyword evidence="3" id="KW-0694">RNA-binding</keyword>
<dbReference type="GO" id="GO:0008143">
    <property type="term" value="F:poly(A) binding"/>
    <property type="evidence" value="ECO:0007669"/>
    <property type="project" value="TreeGrafter"/>
</dbReference>
<dbReference type="FunFam" id="3.30.70.330:FF:000311">
    <property type="entry name" value="polyadenylate-binding protein 2"/>
    <property type="match status" value="1"/>
</dbReference>
<keyword evidence="7" id="KW-1185">Reference proteome</keyword>
<evidence type="ECO:0000313" key="6">
    <source>
        <dbReference type="EMBL" id="CAB3996710.1"/>
    </source>
</evidence>
<dbReference type="PROSITE" id="PS50102">
    <property type="entry name" value="RRM"/>
    <property type="match status" value="1"/>
</dbReference>
<dbReference type="Gene3D" id="3.30.70.330">
    <property type="match status" value="1"/>
</dbReference>
<protein>
    <submittedName>
        <fullName evidence="6">Polyadenylate-binding 2</fullName>
    </submittedName>
</protein>